<gene>
    <name evidence="1" type="ORF">AVEN_269836_1</name>
</gene>
<dbReference type="Proteomes" id="UP000499080">
    <property type="component" value="Unassembled WGS sequence"/>
</dbReference>
<organism evidence="1 2">
    <name type="scientific">Araneus ventricosus</name>
    <name type="common">Orbweaver spider</name>
    <name type="synonym">Epeira ventricosa</name>
    <dbReference type="NCBI Taxonomy" id="182803"/>
    <lineage>
        <taxon>Eukaryota</taxon>
        <taxon>Metazoa</taxon>
        <taxon>Ecdysozoa</taxon>
        <taxon>Arthropoda</taxon>
        <taxon>Chelicerata</taxon>
        <taxon>Arachnida</taxon>
        <taxon>Araneae</taxon>
        <taxon>Araneomorphae</taxon>
        <taxon>Entelegynae</taxon>
        <taxon>Araneoidea</taxon>
        <taxon>Araneidae</taxon>
        <taxon>Araneus</taxon>
    </lineage>
</organism>
<sequence>MRYGWKSTKNFIIDCRSAGNFWTKESTPRTLSIGLSDLHEILDQDHHIIKVVDLHEILDQVHQKNFIITNCRSAARRLKGPVTKNFIIWNCRSVILTKSPKNFIILIVDLHEILDQSPPRNFIIGIVESAGNFGPSPKRTLSLEL</sequence>
<dbReference type="AlphaFoldDB" id="A0A4Y2CGC4"/>
<dbReference type="EMBL" id="BGPR01000185">
    <property type="protein sequence ID" value="GBM02906.1"/>
    <property type="molecule type" value="Genomic_DNA"/>
</dbReference>
<proteinExistence type="predicted"/>
<reference evidence="1 2" key="1">
    <citation type="journal article" date="2019" name="Sci. Rep.">
        <title>Orb-weaving spider Araneus ventricosus genome elucidates the spidroin gene catalogue.</title>
        <authorList>
            <person name="Kono N."/>
            <person name="Nakamura H."/>
            <person name="Ohtoshi R."/>
            <person name="Moran D.A.P."/>
            <person name="Shinohara A."/>
            <person name="Yoshida Y."/>
            <person name="Fujiwara M."/>
            <person name="Mori M."/>
            <person name="Tomita M."/>
            <person name="Arakawa K."/>
        </authorList>
    </citation>
    <scope>NUCLEOTIDE SEQUENCE [LARGE SCALE GENOMIC DNA]</scope>
</reference>
<keyword evidence="2" id="KW-1185">Reference proteome</keyword>
<accession>A0A4Y2CGC4</accession>
<name>A0A4Y2CGC4_ARAVE</name>
<evidence type="ECO:0000313" key="1">
    <source>
        <dbReference type="EMBL" id="GBM02906.1"/>
    </source>
</evidence>
<protein>
    <submittedName>
        <fullName evidence="1">Uncharacterized protein</fullName>
    </submittedName>
</protein>
<comment type="caution">
    <text evidence="1">The sequence shown here is derived from an EMBL/GenBank/DDBJ whole genome shotgun (WGS) entry which is preliminary data.</text>
</comment>
<evidence type="ECO:0000313" key="2">
    <source>
        <dbReference type="Proteomes" id="UP000499080"/>
    </source>
</evidence>